<dbReference type="PANTHER" id="PTHR11431">
    <property type="entry name" value="FERRITIN"/>
    <property type="match status" value="1"/>
</dbReference>
<dbReference type="GO" id="GO:0008198">
    <property type="term" value="F:ferrous iron binding"/>
    <property type="evidence" value="ECO:0007669"/>
    <property type="project" value="TreeGrafter"/>
</dbReference>
<evidence type="ECO:0000256" key="1">
    <source>
        <dbReference type="PIRSR" id="PIRSR601519-1"/>
    </source>
</evidence>
<dbReference type="Gene3D" id="1.20.1260.10">
    <property type="match status" value="2"/>
</dbReference>
<accession>A0A090XCH1</accession>
<dbReference type="EMBL" id="GBIH01000686">
    <property type="protein sequence ID" value="JAC94024.1"/>
    <property type="molecule type" value="mRNA"/>
</dbReference>
<feature type="binding site" evidence="1">
    <location>
        <position position="44"/>
    </location>
    <ligand>
        <name>Fe cation</name>
        <dbReference type="ChEBI" id="CHEBI:24875"/>
        <label>1</label>
    </ligand>
</feature>
<evidence type="ECO:0000313" key="2">
    <source>
        <dbReference type="EMBL" id="JAC94024.1"/>
    </source>
</evidence>
<dbReference type="InterPro" id="IPR012347">
    <property type="entry name" value="Ferritin-like"/>
</dbReference>
<proteinExistence type="evidence at transcript level"/>
<dbReference type="GO" id="GO:0008199">
    <property type="term" value="F:ferric iron binding"/>
    <property type="evidence" value="ECO:0007669"/>
    <property type="project" value="InterPro"/>
</dbReference>
<dbReference type="InterPro" id="IPR009078">
    <property type="entry name" value="Ferritin-like_SF"/>
</dbReference>
<protein>
    <submittedName>
        <fullName evidence="2">Putative ferritin</fullName>
    </submittedName>
</protein>
<dbReference type="PANTHER" id="PTHR11431:SF75">
    <property type="entry name" value="FERRITIN"/>
    <property type="match status" value="1"/>
</dbReference>
<dbReference type="InterPro" id="IPR001519">
    <property type="entry name" value="Ferritin"/>
</dbReference>
<feature type="binding site" evidence="1">
    <location>
        <position position="124"/>
    </location>
    <ligand>
        <name>Fe cation</name>
        <dbReference type="ChEBI" id="CHEBI:24875"/>
        <label>1</label>
    </ligand>
</feature>
<name>A0A090XCH1_IXORI</name>
<organism evidence="2">
    <name type="scientific">Ixodes ricinus</name>
    <name type="common">Common tick</name>
    <name type="synonym">Acarus ricinus</name>
    <dbReference type="NCBI Taxonomy" id="34613"/>
    <lineage>
        <taxon>Eukaryota</taxon>
        <taxon>Metazoa</taxon>
        <taxon>Ecdysozoa</taxon>
        <taxon>Arthropoda</taxon>
        <taxon>Chelicerata</taxon>
        <taxon>Arachnida</taxon>
        <taxon>Acari</taxon>
        <taxon>Parasitiformes</taxon>
        <taxon>Ixodida</taxon>
        <taxon>Ixodoidea</taxon>
        <taxon>Ixodidae</taxon>
        <taxon>Ixodinae</taxon>
        <taxon>Ixodes</taxon>
    </lineage>
</organism>
<keyword evidence="1" id="KW-0479">Metal-binding</keyword>
<dbReference type="SUPFAM" id="SSF47240">
    <property type="entry name" value="Ferritin-like"/>
    <property type="match status" value="1"/>
</dbReference>
<sequence>NMEFYASLRLRPPWPAYFDRRRRGPDPGSTSFFKKWLARGDRRHAEKRRVAYQNKRGGRVVLQAHRPSPPRTSGDSGLEGPCARLPWSSRRPSTSLCLSCTSWPPRRTTGSCVDFLEGNYLNEQVEAIKELSDYVTNLKRVGPGLGEYMFDKDDPVRLTPQAAWLLPSCRGSC</sequence>
<dbReference type="GO" id="GO:0006879">
    <property type="term" value="P:intracellular iron ion homeostasis"/>
    <property type="evidence" value="ECO:0007669"/>
    <property type="project" value="InterPro"/>
</dbReference>
<dbReference type="AlphaFoldDB" id="A0A090XCH1"/>
<dbReference type="GO" id="GO:0005737">
    <property type="term" value="C:cytoplasm"/>
    <property type="evidence" value="ECO:0007669"/>
    <property type="project" value="TreeGrafter"/>
</dbReference>
<reference evidence="2" key="1">
    <citation type="journal article" date="2015" name="PLoS Negl. Trop. Dis.">
        <title>Deep Sequencing Analysis of the Ixodes ricinus Haemocytome.</title>
        <authorList>
            <person name="Kotsyfakis M."/>
            <person name="Kopacek P."/>
            <person name="Franta Z."/>
            <person name="Pedra J.H."/>
            <person name="Ribeiro J.M."/>
        </authorList>
    </citation>
    <scope>NUCLEOTIDE SEQUENCE</scope>
</reference>
<dbReference type="GO" id="GO:0006826">
    <property type="term" value="P:iron ion transport"/>
    <property type="evidence" value="ECO:0007669"/>
    <property type="project" value="InterPro"/>
</dbReference>
<keyword evidence="1" id="KW-0408">Iron</keyword>
<feature type="non-terminal residue" evidence="2">
    <location>
        <position position="1"/>
    </location>
</feature>